<dbReference type="Proteomes" id="UP000008495">
    <property type="component" value="Unassembled WGS sequence"/>
</dbReference>
<dbReference type="InterPro" id="IPR007374">
    <property type="entry name" value="ASCH_domain"/>
</dbReference>
<dbReference type="EMBL" id="BAGZ01000001">
    <property type="protein sequence ID" value="GAB76507.1"/>
    <property type="molecule type" value="Genomic_DNA"/>
</dbReference>
<accession>K6W3Z3</accession>
<comment type="caution">
    <text evidence="2">The sequence shown here is derived from an EMBL/GenBank/DDBJ whole genome shotgun (WGS) entry which is preliminary data.</text>
</comment>
<sequence length="148" mass="16409">MALGPVPPVAWAFGARGAPEQADELLDLVLRGLKTATASALWDYEFEGESLPEVGRLAIILDGDQQPRALIQTTAVDIVPFDEVGPEHVAAEAEGDLSVEHWREVHEWFFRENLSNPQGFRSDMPVVLERFTVIYPTPGQRSVPESSW</sequence>
<dbReference type="AlphaFoldDB" id="K6W3Z3"/>
<gene>
    <name evidence="2" type="ORF">AUCHE_01_00690</name>
</gene>
<evidence type="ECO:0000259" key="1">
    <source>
        <dbReference type="SMART" id="SM01022"/>
    </source>
</evidence>
<protein>
    <recommendedName>
        <fullName evidence="1">ASCH domain-containing protein</fullName>
    </recommendedName>
</protein>
<name>K6W3Z3_9MICO</name>
<dbReference type="PANTHER" id="PTHR39203:SF1">
    <property type="entry name" value="CYTOPLASMIC PROTEIN"/>
    <property type="match status" value="1"/>
</dbReference>
<dbReference type="PANTHER" id="PTHR39203">
    <property type="entry name" value="CYTOPLASMIC PROTEIN-RELATED"/>
    <property type="match status" value="1"/>
</dbReference>
<organism evidence="2 3">
    <name type="scientific">Austwickia chelonae NBRC 105200</name>
    <dbReference type="NCBI Taxonomy" id="1184607"/>
    <lineage>
        <taxon>Bacteria</taxon>
        <taxon>Bacillati</taxon>
        <taxon>Actinomycetota</taxon>
        <taxon>Actinomycetes</taxon>
        <taxon>Micrococcales</taxon>
        <taxon>Dermatophilaceae</taxon>
        <taxon>Austwickia</taxon>
    </lineage>
</organism>
<evidence type="ECO:0000313" key="2">
    <source>
        <dbReference type="EMBL" id="GAB76507.1"/>
    </source>
</evidence>
<reference evidence="2 3" key="1">
    <citation type="submission" date="2012-08" db="EMBL/GenBank/DDBJ databases">
        <title>Whole genome shotgun sequence of Austwickia chelonae NBRC 105200.</title>
        <authorList>
            <person name="Yoshida I."/>
            <person name="Hosoyama A."/>
            <person name="Tsuchikane K."/>
            <person name="Katsumata H."/>
            <person name="Ando Y."/>
            <person name="Ohji S."/>
            <person name="Hamada M."/>
            <person name="Tamura T."/>
            <person name="Yamazoe A."/>
            <person name="Yamazaki S."/>
            <person name="Fujita N."/>
        </authorList>
    </citation>
    <scope>NUCLEOTIDE SEQUENCE [LARGE SCALE GENOMIC DNA]</scope>
    <source>
        <strain evidence="2 3">NBRC 105200</strain>
    </source>
</reference>
<dbReference type="Gene3D" id="3.10.400.10">
    <property type="entry name" value="Sulfate adenylyltransferase"/>
    <property type="match status" value="1"/>
</dbReference>
<proteinExistence type="predicted"/>
<dbReference type="Pfam" id="PF04266">
    <property type="entry name" value="ASCH"/>
    <property type="match status" value="1"/>
</dbReference>
<evidence type="ECO:0000313" key="3">
    <source>
        <dbReference type="Proteomes" id="UP000008495"/>
    </source>
</evidence>
<dbReference type="STRING" id="100225.SAMN05421595_1635"/>
<keyword evidence="3" id="KW-1185">Reference proteome</keyword>
<dbReference type="InterPro" id="IPR015947">
    <property type="entry name" value="PUA-like_sf"/>
</dbReference>
<feature type="domain" description="ASCH" evidence="1">
    <location>
        <begin position="11"/>
        <end position="135"/>
    </location>
</feature>
<dbReference type="CDD" id="cd06553">
    <property type="entry name" value="ASCH_Ef3133_like"/>
    <property type="match status" value="1"/>
</dbReference>
<dbReference type="InterPro" id="IPR009326">
    <property type="entry name" value="DUF984"/>
</dbReference>
<dbReference type="PIRSF" id="PIRSF021320">
    <property type="entry name" value="DUF984"/>
    <property type="match status" value="1"/>
</dbReference>
<dbReference type="SUPFAM" id="SSF88697">
    <property type="entry name" value="PUA domain-like"/>
    <property type="match status" value="1"/>
</dbReference>
<dbReference type="eggNOG" id="COG4405">
    <property type="taxonomic scope" value="Bacteria"/>
</dbReference>
<dbReference type="SMART" id="SM01022">
    <property type="entry name" value="ASCH"/>
    <property type="match status" value="1"/>
</dbReference>